<dbReference type="GO" id="GO:0006355">
    <property type="term" value="P:regulation of DNA-templated transcription"/>
    <property type="evidence" value="ECO:0007669"/>
    <property type="project" value="InterPro"/>
</dbReference>
<dbReference type="NCBIfam" id="NF007621">
    <property type="entry name" value="PRK10276.1"/>
    <property type="match status" value="1"/>
</dbReference>
<dbReference type="EMBL" id="WSRP01000050">
    <property type="protein sequence ID" value="MVX57843.1"/>
    <property type="molecule type" value="Genomic_DNA"/>
</dbReference>
<proteinExistence type="inferred from homology"/>
<keyword evidence="2" id="KW-0227">DNA damage</keyword>
<accession>A0A6L6YLT5</accession>
<dbReference type="RefSeq" id="WP_160336258.1">
    <property type="nucleotide sequence ID" value="NZ_CALPCR010000047.1"/>
</dbReference>
<dbReference type="GO" id="GO:0006281">
    <property type="term" value="P:DNA repair"/>
    <property type="evidence" value="ECO:0007669"/>
    <property type="project" value="UniProtKB-KW"/>
</dbReference>
<evidence type="ECO:0000259" key="9">
    <source>
        <dbReference type="Pfam" id="PF00717"/>
    </source>
</evidence>
<evidence type="ECO:0000256" key="3">
    <source>
        <dbReference type="ARBA" id="ARBA00022801"/>
    </source>
</evidence>
<dbReference type="InterPro" id="IPR015927">
    <property type="entry name" value="Peptidase_S24_S26A/B/C"/>
</dbReference>
<dbReference type="GO" id="GO:0016787">
    <property type="term" value="F:hydrolase activity"/>
    <property type="evidence" value="ECO:0007669"/>
    <property type="project" value="UniProtKB-KW"/>
</dbReference>
<keyword evidence="10" id="KW-0548">Nucleotidyltransferase</keyword>
<dbReference type="GO" id="GO:0009432">
    <property type="term" value="P:SOS response"/>
    <property type="evidence" value="ECO:0007669"/>
    <property type="project" value="UniProtKB-KW"/>
</dbReference>
<feature type="domain" description="Peptidase S24/S26A/S26B/S26C" evidence="9">
    <location>
        <begin position="87"/>
        <end position="205"/>
    </location>
</feature>
<organism evidence="10 11">
    <name type="scientific">Parasutterella muris</name>
    <dbReference type="NCBI Taxonomy" id="2565572"/>
    <lineage>
        <taxon>Bacteria</taxon>
        <taxon>Pseudomonadati</taxon>
        <taxon>Pseudomonadota</taxon>
        <taxon>Betaproteobacteria</taxon>
        <taxon>Burkholderiales</taxon>
        <taxon>Sutterellaceae</taxon>
        <taxon>Parasutterella</taxon>
    </lineage>
</organism>
<name>A0A6L6YLT5_9BURK</name>
<dbReference type="PANTHER" id="PTHR33516:SF2">
    <property type="entry name" value="LEXA REPRESSOR-RELATED"/>
    <property type="match status" value="1"/>
</dbReference>
<keyword evidence="11" id="KW-1185">Reference proteome</keyword>
<feature type="region of interest" description="Disordered" evidence="8">
    <location>
        <begin position="1"/>
        <end position="21"/>
    </location>
</feature>
<dbReference type="Proteomes" id="UP000472580">
    <property type="component" value="Unassembled WGS sequence"/>
</dbReference>
<dbReference type="InterPro" id="IPR036286">
    <property type="entry name" value="LexA/Signal_pep-like_sf"/>
</dbReference>
<evidence type="ECO:0000256" key="2">
    <source>
        <dbReference type="ARBA" id="ARBA00022763"/>
    </source>
</evidence>
<protein>
    <submittedName>
        <fullName evidence="10">Translesion error-prone DNA polymerase V autoproteolytic subunit</fullName>
        <ecNumber evidence="10">2.7.7.7</ecNumber>
    </submittedName>
</protein>
<dbReference type="EC" id="2.7.7.7" evidence="10"/>
<dbReference type="AlphaFoldDB" id="A0A6L6YLT5"/>
<dbReference type="GO" id="GO:0003677">
    <property type="term" value="F:DNA binding"/>
    <property type="evidence" value="ECO:0007669"/>
    <property type="project" value="InterPro"/>
</dbReference>
<evidence type="ECO:0000256" key="1">
    <source>
        <dbReference type="ARBA" id="ARBA00007484"/>
    </source>
</evidence>
<dbReference type="InterPro" id="IPR006197">
    <property type="entry name" value="Peptidase_S24_LexA"/>
</dbReference>
<comment type="similarity">
    <text evidence="1 7">Belongs to the peptidase S24 family.</text>
</comment>
<evidence type="ECO:0000256" key="8">
    <source>
        <dbReference type="SAM" id="MobiDB-lite"/>
    </source>
</evidence>
<dbReference type="Pfam" id="PF00717">
    <property type="entry name" value="Peptidase_S24"/>
    <property type="match status" value="1"/>
</dbReference>
<dbReference type="OrthoDB" id="9802364at2"/>
<dbReference type="Gene3D" id="2.10.109.10">
    <property type="entry name" value="Umud Fragment, subunit A"/>
    <property type="match status" value="1"/>
</dbReference>
<keyword evidence="10" id="KW-0808">Transferase</keyword>
<dbReference type="InterPro" id="IPR039418">
    <property type="entry name" value="LexA-like"/>
</dbReference>
<evidence type="ECO:0000256" key="6">
    <source>
        <dbReference type="ARBA" id="ARBA00023236"/>
    </source>
</evidence>
<dbReference type="SUPFAM" id="SSF51306">
    <property type="entry name" value="LexA/Signal peptidase"/>
    <property type="match status" value="1"/>
</dbReference>
<evidence type="ECO:0000313" key="10">
    <source>
        <dbReference type="EMBL" id="MVX57843.1"/>
    </source>
</evidence>
<keyword evidence="4 7" id="KW-0068">Autocatalytic cleavage</keyword>
<keyword evidence="5" id="KW-0234">DNA repair</keyword>
<reference evidence="10 11" key="1">
    <citation type="submission" date="2019-12" db="EMBL/GenBank/DDBJ databases">
        <title>Microbes associate with the intestines of laboratory mice.</title>
        <authorList>
            <person name="Navarre W."/>
            <person name="Wong E."/>
        </authorList>
    </citation>
    <scope>NUCLEOTIDE SEQUENCE [LARGE SCALE GENOMIC DNA]</scope>
    <source>
        <strain evidence="10 11">NM82_D38</strain>
    </source>
</reference>
<keyword evidence="3 7" id="KW-0378">Hydrolase</keyword>
<evidence type="ECO:0000256" key="7">
    <source>
        <dbReference type="RuleBase" id="RU003991"/>
    </source>
</evidence>
<dbReference type="InterPro" id="IPR050077">
    <property type="entry name" value="LexA_repressor"/>
</dbReference>
<dbReference type="GO" id="GO:0003887">
    <property type="term" value="F:DNA-directed DNA polymerase activity"/>
    <property type="evidence" value="ECO:0007669"/>
    <property type="project" value="UniProtKB-EC"/>
</dbReference>
<evidence type="ECO:0000256" key="4">
    <source>
        <dbReference type="ARBA" id="ARBA00022813"/>
    </source>
</evidence>
<sequence length="212" mass="23827">MTEKKTNNGHGGKRAGAGRPALDGTRRISICLTEATYPEFKRRGGAVWLRQELLRKPQKETFSDQELEEVSDDVCFPAADLKPLRIPVYEYGVQTGFPSPAESYIDRSLDLNDFLIPNPAATFFVYVSGDSMNLAGMDDGDLLIVDRSLEPKNGDIVIMSIDNEFTVKRFEKLNRSIRLMPESSNPVYKPISPKGNEEWRFIGVVTHTIKNN</sequence>
<keyword evidence="6" id="KW-0742">SOS response</keyword>
<gene>
    <name evidence="10" type="primary">umuD</name>
    <name evidence="10" type="ORF">E5987_11675</name>
</gene>
<dbReference type="PANTHER" id="PTHR33516">
    <property type="entry name" value="LEXA REPRESSOR"/>
    <property type="match status" value="1"/>
</dbReference>
<dbReference type="CDD" id="cd06529">
    <property type="entry name" value="S24_LexA-like"/>
    <property type="match status" value="1"/>
</dbReference>
<evidence type="ECO:0000256" key="5">
    <source>
        <dbReference type="ARBA" id="ARBA00023204"/>
    </source>
</evidence>
<dbReference type="PRINTS" id="PR00726">
    <property type="entry name" value="LEXASERPTASE"/>
</dbReference>
<evidence type="ECO:0000313" key="11">
    <source>
        <dbReference type="Proteomes" id="UP000472580"/>
    </source>
</evidence>
<comment type="caution">
    <text evidence="10">The sequence shown here is derived from an EMBL/GenBank/DDBJ whole genome shotgun (WGS) entry which is preliminary data.</text>
</comment>